<organism evidence="2 3">
    <name type="scientific">Gemmiger formicilis</name>
    <dbReference type="NCBI Taxonomy" id="745368"/>
    <lineage>
        <taxon>Bacteria</taxon>
        <taxon>Bacillati</taxon>
        <taxon>Bacillota</taxon>
        <taxon>Clostridia</taxon>
        <taxon>Eubacteriales</taxon>
        <taxon>Gemmiger</taxon>
    </lineage>
</organism>
<dbReference type="AlphaFoldDB" id="A0A1T4YBA4"/>
<dbReference type="Proteomes" id="UP000190286">
    <property type="component" value="Unassembled WGS sequence"/>
</dbReference>
<name>A0A1T4YBA4_9FIRM</name>
<dbReference type="RefSeq" id="WP_143402809.1">
    <property type="nucleotide sequence ID" value="NZ_CAJKTF010000013.1"/>
</dbReference>
<dbReference type="GeneID" id="93339379"/>
<reference evidence="2 3" key="1">
    <citation type="submission" date="2017-02" db="EMBL/GenBank/DDBJ databases">
        <authorList>
            <person name="Peterson S.W."/>
        </authorList>
    </citation>
    <scope>NUCLEOTIDE SEQUENCE [LARGE SCALE GENOMIC DNA]</scope>
    <source>
        <strain evidence="2 3">ATCC 27749</strain>
    </source>
</reference>
<protein>
    <recommendedName>
        <fullName evidence="4">Lipoprotein</fullName>
    </recommendedName>
</protein>
<evidence type="ECO:0008006" key="4">
    <source>
        <dbReference type="Google" id="ProtNLM"/>
    </source>
</evidence>
<dbReference type="OrthoDB" id="1829200at2"/>
<evidence type="ECO:0000256" key="1">
    <source>
        <dbReference type="SAM" id="SignalP"/>
    </source>
</evidence>
<feature type="signal peptide" evidence="1">
    <location>
        <begin position="1"/>
        <end position="25"/>
    </location>
</feature>
<keyword evidence="1" id="KW-0732">Signal</keyword>
<accession>A0A1T4YBA4</accession>
<gene>
    <name evidence="2" type="ORF">SAMN02745178_02873</name>
</gene>
<evidence type="ECO:0000313" key="2">
    <source>
        <dbReference type="EMBL" id="SKA98545.1"/>
    </source>
</evidence>
<sequence length="416" mass="46289">MKHFNLLAIGILSLLLVGCSYNANEATSAVSSQMASDDIVTPSTAEHKLSLCVPSSEQGMYTVDSIANGYGNIFYIDFETMQQIPLCDTPNCTHSNDSCTAWLQIDESGFLPGILQLGNSILLVQNGESSNHPACIWIADANGENKKLLFSAQSGQSIGPAFYTDETNSSLYFVLSEVSESSGGITEKKTLSKLDVKTAEIDPLIDITDYGLYSACGDCFIVYRANESEQHFYYLYPGYDTTAVLASTPFYSNETSKTGAFVSVDTLFEYDYQTASLKMRNLLTGEEKCFDCSPYAEQPDDEHRPDCRGPYGKYLLYETSYVSKEGYFLPHYRVLNLENGEFSEEMNLKDSQGNFLTSLTVVKDQFCVVYDYTSVNIAVADDNTMENVLIPKYALLSQDDYFHSRDNFHPISNDSF</sequence>
<dbReference type="PROSITE" id="PS51257">
    <property type="entry name" value="PROKAR_LIPOPROTEIN"/>
    <property type="match status" value="1"/>
</dbReference>
<feature type="chain" id="PRO_5013001687" description="Lipoprotein" evidence="1">
    <location>
        <begin position="26"/>
        <end position="416"/>
    </location>
</feature>
<evidence type="ECO:0000313" key="3">
    <source>
        <dbReference type="Proteomes" id="UP000190286"/>
    </source>
</evidence>
<keyword evidence="3" id="KW-1185">Reference proteome</keyword>
<proteinExistence type="predicted"/>
<dbReference type="EMBL" id="FUYF01000059">
    <property type="protein sequence ID" value="SKA98545.1"/>
    <property type="molecule type" value="Genomic_DNA"/>
</dbReference>